<evidence type="ECO:0000313" key="2">
    <source>
        <dbReference type="Proteomes" id="UP000005316"/>
    </source>
</evidence>
<evidence type="ECO:0000313" key="1">
    <source>
        <dbReference type="EMBL" id="EGQ19919.1"/>
    </source>
</evidence>
<comment type="caution">
    <text evidence="1">The sequence shown here is derived from an EMBL/GenBank/DDBJ whole genome shotgun (WGS) entry which is preliminary data.</text>
</comment>
<name>F9DXY8_9BACL</name>
<dbReference type="HOGENOM" id="CLU_3276881_0_0_9"/>
<proteinExistence type="predicted"/>
<reference evidence="1 2" key="1">
    <citation type="submission" date="2011-04" db="EMBL/GenBank/DDBJ databases">
        <authorList>
            <person name="Muzny D."/>
            <person name="Qin X."/>
            <person name="Deng J."/>
            <person name="Jiang H."/>
            <person name="Liu Y."/>
            <person name="Qu J."/>
            <person name="Song X.-Z."/>
            <person name="Zhang L."/>
            <person name="Thornton R."/>
            <person name="Coyle M."/>
            <person name="Francisco L."/>
            <person name="Jackson L."/>
            <person name="Javaid M."/>
            <person name="Korchina V."/>
            <person name="Kovar C."/>
            <person name="Mata R."/>
            <person name="Mathew T."/>
            <person name="Ngo R."/>
            <person name="Nguyen L."/>
            <person name="Nguyen N."/>
            <person name="Okwuonu G."/>
            <person name="Ongeri F."/>
            <person name="Pham C."/>
            <person name="Simmons D."/>
            <person name="Wilczek-Boney K."/>
            <person name="Hale W."/>
            <person name="Jakkamsetti A."/>
            <person name="Pham P."/>
            <person name="Ruth R."/>
            <person name="San Lucas F."/>
            <person name="Warren J."/>
            <person name="Zhang J."/>
            <person name="Zhao Z."/>
            <person name="Zhou C."/>
            <person name="Zhu D."/>
            <person name="Lee S."/>
            <person name="Bess C."/>
            <person name="Blankenburg K."/>
            <person name="Forbes L."/>
            <person name="Fu Q."/>
            <person name="Gubbala S."/>
            <person name="Hirani K."/>
            <person name="Jayaseelan J.C."/>
            <person name="Lara F."/>
            <person name="Munidasa M."/>
            <person name="Palculict T."/>
            <person name="Patil S."/>
            <person name="Pu L.-L."/>
            <person name="Saada N."/>
            <person name="Tang L."/>
            <person name="Weissenberger G."/>
            <person name="Zhu Y."/>
            <person name="Hemphill L."/>
            <person name="Shang Y."/>
            <person name="Youmans B."/>
            <person name="Ayvaz T."/>
            <person name="Ross M."/>
            <person name="Santibanez J."/>
            <person name="Aqrawi P."/>
            <person name="Gross S."/>
            <person name="Joshi V."/>
            <person name="Fowler G."/>
            <person name="Nazareth L."/>
            <person name="Reid J."/>
            <person name="Worley K."/>
            <person name="Petrosino J."/>
            <person name="Highlander S."/>
            <person name="Gibbs R."/>
        </authorList>
    </citation>
    <scope>NUCLEOTIDE SEQUENCE [LARGE SCALE GENOMIC DNA]</scope>
    <source>
        <strain evidence="1 2">2681</strain>
    </source>
</reference>
<accession>F9DXY8</accession>
<protein>
    <submittedName>
        <fullName evidence="1">Uncharacterized protein</fullName>
    </submittedName>
</protein>
<sequence>MRYKRYSQLCNSSHLKSVALYGLFSMDFYIAEGIYKKDGLD</sequence>
<dbReference type="AlphaFoldDB" id="F9DXY8"/>
<organism evidence="1 2">
    <name type="scientific">Sporosarcina newyorkensis 2681</name>
    <dbReference type="NCBI Taxonomy" id="1027292"/>
    <lineage>
        <taxon>Bacteria</taxon>
        <taxon>Bacillati</taxon>
        <taxon>Bacillota</taxon>
        <taxon>Bacilli</taxon>
        <taxon>Bacillales</taxon>
        <taxon>Caryophanaceae</taxon>
        <taxon>Sporosarcina</taxon>
    </lineage>
</organism>
<gene>
    <name evidence="1" type="ORF">HMPREF9372_3669</name>
</gene>
<dbReference type="EMBL" id="AFPZ01000117">
    <property type="protein sequence ID" value="EGQ19919.1"/>
    <property type="molecule type" value="Genomic_DNA"/>
</dbReference>
<dbReference type="Proteomes" id="UP000005316">
    <property type="component" value="Unassembled WGS sequence"/>
</dbReference>